<keyword evidence="6" id="KW-1185">Reference proteome</keyword>
<evidence type="ECO:0000256" key="2">
    <source>
        <dbReference type="SAM" id="MobiDB-lite"/>
    </source>
</evidence>
<reference evidence="6" key="1">
    <citation type="submission" date="2007-02" db="EMBL/GenBank/DDBJ databases">
        <title>Complete sequence of Clostridium thermocellum ATCC 27405.</title>
        <authorList>
            <consortium name="US DOE Joint Genome Institute"/>
            <person name="Copeland A."/>
            <person name="Lucas S."/>
            <person name="Lapidus A."/>
            <person name="Barry K."/>
            <person name="Detter J.C."/>
            <person name="Glavina del Rio T."/>
            <person name="Hammon N."/>
            <person name="Israni S."/>
            <person name="Dalin E."/>
            <person name="Tice H."/>
            <person name="Pitluck S."/>
            <person name="Chertkov O."/>
            <person name="Brettin T."/>
            <person name="Bruce D."/>
            <person name="Han C."/>
            <person name="Tapia R."/>
            <person name="Gilna P."/>
            <person name="Schmutz J."/>
            <person name="Larimer F."/>
            <person name="Land M."/>
            <person name="Hauser L."/>
            <person name="Kyrpides N."/>
            <person name="Mikhailova N."/>
            <person name="Wu J.H.D."/>
            <person name="Newcomb M."/>
            <person name="Richardson P."/>
        </authorList>
    </citation>
    <scope>NUCLEOTIDE SEQUENCE [LARGE SCALE GENOMIC DNA]</scope>
    <source>
        <strain evidence="6">ATCC 27405 / DSM 1237 / JCM 9322 / NBRC 103400 / NCIMB 10682 / NRRL B-4536 / VPI 7372</strain>
    </source>
</reference>
<keyword evidence="3" id="KW-1133">Transmembrane helix</keyword>
<dbReference type="InterPro" id="IPR011098">
    <property type="entry name" value="G5_dom"/>
</dbReference>
<dbReference type="InterPro" id="IPR007391">
    <property type="entry name" value="Vancomycin_resist_VanW"/>
</dbReference>
<feature type="transmembrane region" description="Helical" evidence="3">
    <location>
        <begin position="20"/>
        <end position="43"/>
    </location>
</feature>
<dbReference type="Pfam" id="PF07501">
    <property type="entry name" value="G5"/>
    <property type="match status" value="1"/>
</dbReference>
<reference evidence="5 6" key="2">
    <citation type="journal article" date="2013" name="Biotechnol. Biofuels">
        <title>Global transcriptome analysis of Clostridium thermocellum ATCC 27405 during growth on dilute acid pretreated Populus and switchgrass.</title>
        <authorList>
            <person name="Wilson C.M."/>
            <person name="Rodriguez M.Jr."/>
            <person name="Johnson C.M."/>
            <person name="Martin S.L."/>
            <person name="Chu T.M."/>
            <person name="Wolfinger R.D."/>
            <person name="Hauser L.J."/>
            <person name="Land M.L."/>
            <person name="Klingeman D.M."/>
            <person name="Syed M.H."/>
            <person name="Ragauskas A.J."/>
            <person name="Tschaplinski T.J."/>
            <person name="Mielenz J.R."/>
            <person name="Brown S.D."/>
        </authorList>
    </citation>
    <scope>NUCLEOTIDE SEQUENCE [LARGE SCALE GENOMIC DNA]</scope>
    <source>
        <strain evidence="6">ATCC 27405 / DSM 1237 / JCM 9322 / NBRC 103400 / NCIMB 10682 / NRRL B-4536 / VPI 7372</strain>
    </source>
</reference>
<accession>A3DEB5</accession>
<dbReference type="InterPro" id="IPR052913">
    <property type="entry name" value="Glycopeptide_resist_protein"/>
</dbReference>
<dbReference type="Gene3D" id="2.20.230.10">
    <property type="entry name" value="Resuscitation-promoting factor rpfb"/>
    <property type="match status" value="1"/>
</dbReference>
<evidence type="ECO:0000256" key="3">
    <source>
        <dbReference type="SAM" id="Phobius"/>
    </source>
</evidence>
<keyword evidence="1" id="KW-0732">Signal</keyword>
<dbReference type="Pfam" id="PF12229">
    <property type="entry name" value="PG_binding_4"/>
    <property type="match status" value="1"/>
</dbReference>
<dbReference type="KEGG" id="cth:Cthe_1062"/>
<dbReference type="Pfam" id="PF04294">
    <property type="entry name" value="VanW"/>
    <property type="match status" value="1"/>
</dbReference>
<evidence type="ECO:0000256" key="1">
    <source>
        <dbReference type="ARBA" id="ARBA00022729"/>
    </source>
</evidence>
<dbReference type="HOGENOM" id="CLU_011572_2_1_9"/>
<dbReference type="PANTHER" id="PTHR35788:SF1">
    <property type="entry name" value="EXPORTED PROTEIN"/>
    <property type="match status" value="1"/>
</dbReference>
<feature type="region of interest" description="Disordered" evidence="2">
    <location>
        <begin position="453"/>
        <end position="481"/>
    </location>
</feature>
<dbReference type="PROSITE" id="PS51109">
    <property type="entry name" value="G5"/>
    <property type="match status" value="1"/>
</dbReference>
<protein>
    <submittedName>
        <fullName evidence="5">VanW family protein</fullName>
    </submittedName>
</protein>
<evidence type="ECO:0000313" key="6">
    <source>
        <dbReference type="Proteomes" id="UP000002145"/>
    </source>
</evidence>
<proteinExistence type="predicted"/>
<evidence type="ECO:0000259" key="4">
    <source>
        <dbReference type="PROSITE" id="PS51109"/>
    </source>
</evidence>
<sequence>MDIEGMDMLLDFFSKNKTKILIFAASLLLLVIASVSTYVVVVLNRKTFYDGIAVEGIDVSGLTVDEAREKVEKKLDRIVYENSLLLNYEGMTWRIGLSDISYDFLVDDAIKRAYSIGREGSVLKRLKTIRNLKSDKKNVLAKVVFSRPLLEEYITSIKKQVDENPKDATVTYQNGNIMFEKEIIGRFVDVDKNLGLLENKLIKRDFSPFELEVTNVYPKIMYKDISHIEEVISSFSTVFNSANVNRSHNIKLACERINNTVLLPGETFSMDASLGSRTKENGYKDAPVIVKGRLIEGVGGGVCQVTSTLYVAVLKAKLEVVERVKHSMPLGYVEPGQDATISEGYIDFKFRNNTDRACLISASVVGNRIDIKLLGAKRNSNYDVRLKSVVVERISPPEDEIIVDKSLPKGAVKIEREPVQGLKVIVYRETYENNRLIEREKISEDIYKPVQGLKRVGPYDSNDTEGGEETVKEEAMEEQTI</sequence>
<dbReference type="SMART" id="SM01208">
    <property type="entry name" value="G5"/>
    <property type="match status" value="1"/>
</dbReference>
<feature type="domain" description="G5" evidence="4">
    <location>
        <begin position="381"/>
        <end position="460"/>
    </location>
</feature>
<dbReference type="EMBL" id="CP000568">
    <property type="protein sequence ID" value="ABN52294.1"/>
    <property type="molecule type" value="Genomic_DNA"/>
</dbReference>
<dbReference type="STRING" id="203119.Cthe_1062"/>
<dbReference type="PANTHER" id="PTHR35788">
    <property type="entry name" value="EXPORTED PROTEIN-RELATED"/>
    <property type="match status" value="1"/>
</dbReference>
<keyword evidence="3" id="KW-0472">Membrane</keyword>
<evidence type="ECO:0000313" key="5">
    <source>
        <dbReference type="EMBL" id="ABN52294.1"/>
    </source>
</evidence>
<gene>
    <name evidence="5" type="ordered locus">Cthe_1062</name>
</gene>
<dbReference type="InterPro" id="IPR022029">
    <property type="entry name" value="YoaR-like_PG-bd"/>
</dbReference>
<dbReference type="eggNOG" id="COG2720">
    <property type="taxonomic scope" value="Bacteria"/>
</dbReference>
<keyword evidence="3" id="KW-0812">Transmembrane</keyword>
<dbReference type="Proteomes" id="UP000002145">
    <property type="component" value="Chromosome"/>
</dbReference>
<name>A3DEB5_ACET2</name>
<dbReference type="AlphaFoldDB" id="A3DEB5"/>
<organism evidence="5 6">
    <name type="scientific">Acetivibrio thermocellus (strain ATCC 27405 / DSM 1237 / JCM 9322 / NBRC 103400 / NCIMB 10682 / NRRL B-4536 / VPI 7372)</name>
    <name type="common">Clostridium thermocellum</name>
    <dbReference type="NCBI Taxonomy" id="203119"/>
    <lineage>
        <taxon>Bacteria</taxon>
        <taxon>Bacillati</taxon>
        <taxon>Bacillota</taxon>
        <taxon>Clostridia</taxon>
        <taxon>Eubacteriales</taxon>
        <taxon>Oscillospiraceae</taxon>
        <taxon>Acetivibrio</taxon>
    </lineage>
</organism>